<evidence type="ECO:0000256" key="4">
    <source>
        <dbReference type="ARBA" id="ARBA00022801"/>
    </source>
</evidence>
<dbReference type="NCBIfam" id="TIGR00188">
    <property type="entry name" value="rnpA"/>
    <property type="match status" value="1"/>
</dbReference>
<dbReference type="GO" id="GO:0030677">
    <property type="term" value="C:ribonuclease P complex"/>
    <property type="evidence" value="ECO:0007669"/>
    <property type="project" value="TreeGrafter"/>
</dbReference>
<dbReference type="AlphaFoldDB" id="A0A2W7R934"/>
<evidence type="ECO:0000313" key="9">
    <source>
        <dbReference type="EMBL" id="TXD75775.1"/>
    </source>
</evidence>
<dbReference type="Proteomes" id="UP000249115">
    <property type="component" value="Unassembled WGS sequence"/>
</dbReference>
<protein>
    <recommendedName>
        <fullName evidence="6 7">Ribonuclease P protein component</fullName>
        <shortName evidence="6">RNase P protein</shortName>
        <shortName evidence="6">RNaseP protein</shortName>
        <ecNumber evidence="6 7">3.1.26.5</ecNumber>
    </recommendedName>
    <alternativeName>
        <fullName evidence="6">Protein C5</fullName>
    </alternativeName>
</protein>
<keyword evidence="11" id="KW-1185">Reference proteome</keyword>
<dbReference type="GO" id="GO:0004526">
    <property type="term" value="F:ribonuclease P activity"/>
    <property type="evidence" value="ECO:0007669"/>
    <property type="project" value="UniProtKB-UniRule"/>
</dbReference>
<evidence type="ECO:0000256" key="1">
    <source>
        <dbReference type="ARBA" id="ARBA00022694"/>
    </source>
</evidence>
<keyword evidence="5 6" id="KW-0694">RNA-binding</keyword>
<evidence type="ECO:0000256" key="2">
    <source>
        <dbReference type="ARBA" id="ARBA00022722"/>
    </source>
</evidence>
<dbReference type="RefSeq" id="WP_086503073.1">
    <property type="nucleotide sequence ID" value="NZ_MSSV01000025.1"/>
</dbReference>
<evidence type="ECO:0000256" key="5">
    <source>
        <dbReference type="ARBA" id="ARBA00022884"/>
    </source>
</evidence>
<dbReference type="InterPro" id="IPR000100">
    <property type="entry name" value="RNase_P"/>
</dbReference>
<reference evidence="8 10" key="1">
    <citation type="submission" date="2018-06" db="EMBL/GenBank/DDBJ databases">
        <title>Genomic Encyclopedia of Archaeal and Bacterial Type Strains, Phase II (KMG-II): from individual species to whole genera.</title>
        <authorList>
            <person name="Goeker M."/>
        </authorList>
    </citation>
    <scope>NUCLEOTIDE SEQUENCE [LARGE SCALE GENOMIC DNA]</scope>
    <source>
        <strain evidence="8 10">DSM 22686</strain>
    </source>
</reference>
<comment type="caution">
    <text evidence="8">The sequence shown here is derived from an EMBL/GenBank/DDBJ whole genome shotgun (WGS) entry which is preliminary data.</text>
</comment>
<dbReference type="Gene3D" id="3.30.230.10">
    <property type="match status" value="1"/>
</dbReference>
<comment type="function">
    <text evidence="6">RNaseP catalyzes the removal of the 5'-leader sequence from pre-tRNA to produce the mature 5'-terminus. It can also cleave other RNA substrates such as 4.5S RNA. The protein component plays an auxiliary but essential role in vivo by binding to the 5'-leader sequence and broadening the substrate specificity of the ribozyme.</text>
</comment>
<keyword evidence="3 6" id="KW-0255">Endonuclease</keyword>
<dbReference type="EC" id="3.1.26.5" evidence="6 7"/>
<dbReference type="GO" id="GO:0000049">
    <property type="term" value="F:tRNA binding"/>
    <property type="evidence" value="ECO:0007669"/>
    <property type="project" value="UniProtKB-UniRule"/>
</dbReference>
<dbReference type="PANTHER" id="PTHR33992">
    <property type="entry name" value="RIBONUCLEASE P PROTEIN COMPONENT"/>
    <property type="match status" value="1"/>
</dbReference>
<evidence type="ECO:0000256" key="3">
    <source>
        <dbReference type="ARBA" id="ARBA00022759"/>
    </source>
</evidence>
<reference evidence="9 11" key="2">
    <citation type="submission" date="2019-08" db="EMBL/GenBank/DDBJ databases">
        <title>Genome of Algoriphagus ratkowskyi IC026.</title>
        <authorList>
            <person name="Bowman J.P."/>
        </authorList>
    </citation>
    <scope>NUCLEOTIDE SEQUENCE [LARGE SCALE GENOMIC DNA]</scope>
    <source>
        <strain evidence="9 11">IC026</strain>
    </source>
</reference>
<comment type="subunit">
    <text evidence="6">Consists of a catalytic RNA component (M1 or rnpB) and a protein subunit.</text>
</comment>
<dbReference type="GO" id="GO:0042781">
    <property type="term" value="F:3'-tRNA processing endoribonuclease activity"/>
    <property type="evidence" value="ECO:0007669"/>
    <property type="project" value="TreeGrafter"/>
</dbReference>
<dbReference type="SUPFAM" id="SSF54211">
    <property type="entry name" value="Ribosomal protein S5 domain 2-like"/>
    <property type="match status" value="1"/>
</dbReference>
<dbReference type="OrthoDB" id="1524972at2"/>
<dbReference type="PANTHER" id="PTHR33992:SF1">
    <property type="entry name" value="RIBONUCLEASE P PROTEIN COMPONENT"/>
    <property type="match status" value="1"/>
</dbReference>
<evidence type="ECO:0000256" key="7">
    <source>
        <dbReference type="NCBIfam" id="TIGR00188"/>
    </source>
</evidence>
<evidence type="ECO:0000313" key="10">
    <source>
        <dbReference type="Proteomes" id="UP000249115"/>
    </source>
</evidence>
<evidence type="ECO:0000313" key="11">
    <source>
        <dbReference type="Proteomes" id="UP000321927"/>
    </source>
</evidence>
<keyword evidence="1 6" id="KW-0819">tRNA processing</keyword>
<dbReference type="Pfam" id="PF00825">
    <property type="entry name" value="Ribonuclease_P"/>
    <property type="match status" value="1"/>
</dbReference>
<dbReference type="InterPro" id="IPR020568">
    <property type="entry name" value="Ribosomal_Su5_D2-typ_SF"/>
</dbReference>
<comment type="similarity">
    <text evidence="6">Belongs to the RnpA family.</text>
</comment>
<evidence type="ECO:0000256" key="6">
    <source>
        <dbReference type="HAMAP-Rule" id="MF_00227"/>
    </source>
</evidence>
<dbReference type="GO" id="GO:0001682">
    <property type="term" value="P:tRNA 5'-leader removal"/>
    <property type="evidence" value="ECO:0007669"/>
    <property type="project" value="UniProtKB-UniRule"/>
</dbReference>
<dbReference type="EMBL" id="VORV01000019">
    <property type="protein sequence ID" value="TXD75775.1"/>
    <property type="molecule type" value="Genomic_DNA"/>
</dbReference>
<name>A0A2W7R934_9BACT</name>
<dbReference type="InterPro" id="IPR014721">
    <property type="entry name" value="Ribsml_uS5_D2-typ_fold_subgr"/>
</dbReference>
<organism evidence="8 10">
    <name type="scientific">Algoriphagus ratkowskyi</name>
    <dbReference type="NCBI Taxonomy" id="57028"/>
    <lineage>
        <taxon>Bacteria</taxon>
        <taxon>Pseudomonadati</taxon>
        <taxon>Bacteroidota</taxon>
        <taxon>Cytophagia</taxon>
        <taxon>Cytophagales</taxon>
        <taxon>Cyclobacteriaceae</taxon>
        <taxon>Algoriphagus</taxon>
    </lineage>
</organism>
<comment type="catalytic activity">
    <reaction evidence="6">
        <text>Endonucleolytic cleavage of RNA, removing 5'-extranucleotides from tRNA precursor.</text>
        <dbReference type="EC" id="3.1.26.5"/>
    </reaction>
</comment>
<accession>A0A2W7R934</accession>
<gene>
    <name evidence="6 9" type="primary">rnpA</name>
    <name evidence="9" type="ORF">ESW18_19020</name>
    <name evidence="8" type="ORF">LV84_03931</name>
</gene>
<keyword evidence="2 6" id="KW-0540">Nuclease</keyword>
<keyword evidence="4 6" id="KW-0378">Hydrolase</keyword>
<proteinExistence type="inferred from homology"/>
<dbReference type="HAMAP" id="MF_00227">
    <property type="entry name" value="RNase_P"/>
    <property type="match status" value="1"/>
</dbReference>
<sequence>MNYRLPKSERLHADKLIKELFNEGSSFFLYPFKVQFFVKKDGGCGTPQVLFSVSKKKIKKAVGRNFVKRRMKEAYRLNKSLIPPTAPAMSIGLIYVSSDLMEFSEIQTKITLALKKIASIVSENQQQH</sequence>
<dbReference type="Proteomes" id="UP000321927">
    <property type="component" value="Unassembled WGS sequence"/>
</dbReference>
<dbReference type="EMBL" id="QKZU01000021">
    <property type="protein sequence ID" value="PZX50739.1"/>
    <property type="molecule type" value="Genomic_DNA"/>
</dbReference>
<evidence type="ECO:0000313" key="8">
    <source>
        <dbReference type="EMBL" id="PZX50739.1"/>
    </source>
</evidence>